<organism evidence="6 7">
    <name type="scientific">Sinanaerobacter chloroacetimidivorans</name>
    <dbReference type="NCBI Taxonomy" id="2818044"/>
    <lineage>
        <taxon>Bacteria</taxon>
        <taxon>Bacillati</taxon>
        <taxon>Bacillota</taxon>
        <taxon>Clostridia</taxon>
        <taxon>Peptostreptococcales</taxon>
        <taxon>Anaerovoracaceae</taxon>
        <taxon>Sinanaerobacter</taxon>
    </lineage>
</organism>
<evidence type="ECO:0000256" key="2">
    <source>
        <dbReference type="ARBA" id="ARBA00022448"/>
    </source>
</evidence>
<gene>
    <name evidence="6" type="ORF">KCX82_10415</name>
</gene>
<dbReference type="RefSeq" id="WP_227018417.1">
    <property type="nucleotide sequence ID" value="NZ_JAGSND010000006.1"/>
</dbReference>
<dbReference type="InterPro" id="IPR006129">
    <property type="entry name" value="AdhesinB"/>
</dbReference>
<dbReference type="EMBL" id="JAGSND010000006">
    <property type="protein sequence ID" value="MBR0598288.1"/>
    <property type="molecule type" value="Genomic_DNA"/>
</dbReference>
<dbReference type="InterPro" id="IPR006128">
    <property type="entry name" value="Lipoprotein_PsaA-like"/>
</dbReference>
<evidence type="ECO:0000256" key="3">
    <source>
        <dbReference type="ARBA" id="ARBA00022729"/>
    </source>
</evidence>
<dbReference type="InterPro" id="IPR050492">
    <property type="entry name" value="Bact_metal-bind_prot9"/>
</dbReference>
<dbReference type="Pfam" id="PF01297">
    <property type="entry name" value="ZnuA"/>
    <property type="match status" value="1"/>
</dbReference>
<evidence type="ECO:0000256" key="1">
    <source>
        <dbReference type="ARBA" id="ARBA00011028"/>
    </source>
</evidence>
<evidence type="ECO:0000256" key="4">
    <source>
        <dbReference type="RuleBase" id="RU003512"/>
    </source>
</evidence>
<reference evidence="6" key="1">
    <citation type="submission" date="2021-04" db="EMBL/GenBank/DDBJ databases">
        <title>Sinoanaerobacter chloroacetimidivorans sp. nov., an obligate anaerobic bacterium isolated from anaerobic sludge.</title>
        <authorList>
            <person name="Bao Y."/>
        </authorList>
    </citation>
    <scope>NUCLEOTIDE SEQUENCE</scope>
    <source>
        <strain evidence="6">BAD-6</strain>
    </source>
</reference>
<dbReference type="Proteomes" id="UP000675664">
    <property type="component" value="Unassembled WGS sequence"/>
</dbReference>
<dbReference type="InterPro" id="IPR006127">
    <property type="entry name" value="ZnuA-like"/>
</dbReference>
<dbReference type="PROSITE" id="PS51257">
    <property type="entry name" value="PROKAR_LIPOPROTEIN"/>
    <property type="match status" value="1"/>
</dbReference>
<evidence type="ECO:0000313" key="7">
    <source>
        <dbReference type="Proteomes" id="UP000675664"/>
    </source>
</evidence>
<dbReference type="GO" id="GO:0046872">
    <property type="term" value="F:metal ion binding"/>
    <property type="evidence" value="ECO:0007669"/>
    <property type="project" value="InterPro"/>
</dbReference>
<name>A0A8J7W2N6_9FIRM</name>
<keyword evidence="2 4" id="KW-0813">Transport</keyword>
<keyword evidence="7" id="KW-1185">Reference proteome</keyword>
<reference evidence="6" key="2">
    <citation type="submission" date="2021-04" db="EMBL/GenBank/DDBJ databases">
        <authorList>
            <person name="Liu J."/>
        </authorList>
    </citation>
    <scope>NUCLEOTIDE SEQUENCE</scope>
    <source>
        <strain evidence="6">BAD-6</strain>
    </source>
</reference>
<protein>
    <submittedName>
        <fullName evidence="6">Zinc ABC transporter substrate-binding protein</fullName>
    </submittedName>
</protein>
<proteinExistence type="inferred from homology"/>
<feature type="region of interest" description="Disordered" evidence="5">
    <location>
        <begin position="128"/>
        <end position="158"/>
    </location>
</feature>
<dbReference type="GO" id="GO:0030001">
    <property type="term" value="P:metal ion transport"/>
    <property type="evidence" value="ECO:0007669"/>
    <property type="project" value="InterPro"/>
</dbReference>
<comment type="caution">
    <text evidence="6">The sequence shown here is derived from an EMBL/GenBank/DDBJ whole genome shotgun (WGS) entry which is preliminary data.</text>
</comment>
<sequence>MNRKGIMRVAALAVILSLLLIGCGSDPEEMQVSRKDSTKINIVATLFPQYDFARAIVGDKADVVLLMPPGVEAHSFEPTPSDIISINNSDLFLYTGKYMEVWSDRIIQGMDKSKSVVVDVSEGIDLVKTEDIEAEHEHEHEDLAENDEEEGEEHEHEHVYDPHIWTSPVIAKAMVNNILNAICRIDPDNAEYYSDNAEKYLGELDQLDKEFRDIVKQGKRNELIFGSRFALYYFAHEYGLDYEAAFDSCSTETEPSAKTVAHLIEEIKEEKIPVIYYAEIAEPKVAKSISEETGAEMLLFHSCHNVTREEMKQGATYLSLMRQNADNLREGLK</sequence>
<dbReference type="SUPFAM" id="SSF53807">
    <property type="entry name" value="Helical backbone' metal receptor"/>
    <property type="match status" value="1"/>
</dbReference>
<accession>A0A8J7W2N6</accession>
<dbReference type="PRINTS" id="PR00690">
    <property type="entry name" value="ADHESNFAMILY"/>
</dbReference>
<dbReference type="PRINTS" id="PR00691">
    <property type="entry name" value="ADHESINB"/>
</dbReference>
<evidence type="ECO:0000256" key="5">
    <source>
        <dbReference type="SAM" id="MobiDB-lite"/>
    </source>
</evidence>
<dbReference type="AlphaFoldDB" id="A0A8J7W2N6"/>
<dbReference type="Gene3D" id="3.40.50.1980">
    <property type="entry name" value="Nitrogenase molybdenum iron protein domain"/>
    <property type="match status" value="2"/>
</dbReference>
<dbReference type="PANTHER" id="PTHR42953:SF3">
    <property type="entry name" value="HIGH-AFFINITY ZINC UPTAKE SYSTEM PROTEIN ZNUA"/>
    <property type="match status" value="1"/>
</dbReference>
<comment type="similarity">
    <text evidence="1 4">Belongs to the bacterial solute-binding protein 9 family.</text>
</comment>
<feature type="compositionally biased region" description="Basic and acidic residues" evidence="5">
    <location>
        <begin position="128"/>
        <end position="143"/>
    </location>
</feature>
<evidence type="ECO:0000313" key="6">
    <source>
        <dbReference type="EMBL" id="MBR0598288.1"/>
    </source>
</evidence>
<dbReference type="PANTHER" id="PTHR42953">
    <property type="entry name" value="HIGH-AFFINITY ZINC UPTAKE SYSTEM PROTEIN ZNUA-RELATED"/>
    <property type="match status" value="1"/>
</dbReference>
<keyword evidence="3" id="KW-0732">Signal</keyword>
<dbReference type="GO" id="GO:0007155">
    <property type="term" value="P:cell adhesion"/>
    <property type="evidence" value="ECO:0007669"/>
    <property type="project" value="InterPro"/>
</dbReference>